<dbReference type="InterPro" id="IPR001509">
    <property type="entry name" value="Epimerase_deHydtase"/>
</dbReference>
<protein>
    <submittedName>
        <fullName evidence="5">Aldehyde reductase II</fullName>
    </submittedName>
</protein>
<keyword evidence="6" id="KW-1185">Reference proteome</keyword>
<dbReference type="InterPro" id="IPR050425">
    <property type="entry name" value="NAD(P)_dehydrat-like"/>
</dbReference>
<evidence type="ECO:0000313" key="6">
    <source>
        <dbReference type="Proteomes" id="UP001138500"/>
    </source>
</evidence>
<evidence type="ECO:0000259" key="4">
    <source>
        <dbReference type="Pfam" id="PF01370"/>
    </source>
</evidence>
<dbReference type="EMBL" id="RIBY02001967">
    <property type="protein sequence ID" value="KAH9826674.1"/>
    <property type="molecule type" value="Genomic_DNA"/>
</dbReference>
<reference evidence="5 6" key="2">
    <citation type="journal article" date="2021" name="Curr. Genet.">
        <title>Genetic response to nitrogen starvation in the aggressive Eucalyptus foliar pathogen Teratosphaeria destructans.</title>
        <authorList>
            <person name="Havenga M."/>
            <person name="Wingfield B.D."/>
            <person name="Wingfield M.J."/>
            <person name="Dreyer L.L."/>
            <person name="Roets F."/>
            <person name="Aylward J."/>
        </authorList>
    </citation>
    <scope>NUCLEOTIDE SEQUENCE [LARGE SCALE GENOMIC DNA]</scope>
    <source>
        <strain evidence="5">CMW44962</strain>
    </source>
</reference>
<dbReference type="Pfam" id="PF01370">
    <property type="entry name" value="Epimerase"/>
    <property type="match status" value="1"/>
</dbReference>
<evidence type="ECO:0000313" key="5">
    <source>
        <dbReference type="EMBL" id="KAH9826674.1"/>
    </source>
</evidence>
<evidence type="ECO:0000256" key="2">
    <source>
        <dbReference type="ARBA" id="ARBA00023445"/>
    </source>
</evidence>
<accession>A0A9W7W1U7</accession>
<dbReference type="PANTHER" id="PTHR10366">
    <property type="entry name" value="NAD DEPENDENT EPIMERASE/DEHYDRATASE"/>
    <property type="match status" value="1"/>
</dbReference>
<keyword evidence="1" id="KW-0560">Oxidoreductase</keyword>
<gene>
    <name evidence="5" type="ORF">Tdes44962_MAKER03377</name>
</gene>
<dbReference type="InterPro" id="IPR036291">
    <property type="entry name" value="NAD(P)-bd_dom_sf"/>
</dbReference>
<dbReference type="SUPFAM" id="SSF51735">
    <property type="entry name" value="NAD(P)-binding Rossmann-fold domains"/>
    <property type="match status" value="1"/>
</dbReference>
<evidence type="ECO:0000256" key="1">
    <source>
        <dbReference type="ARBA" id="ARBA00023002"/>
    </source>
</evidence>
<reference evidence="5 6" key="1">
    <citation type="journal article" date="2018" name="IMA Fungus">
        <title>IMA Genome-F 10: Nine draft genome sequences of Claviceps purpurea s.lat., including C. arundinis, C. humidiphila, and C. cf. spartinae, pseudomolecules for the pitch canker pathogen Fusarium circinatum, draft genome of Davidsoniella eucalypti, Grosmannia galeiformis, Quambalaria eucalypti, and Teratosphaeria destructans.</title>
        <authorList>
            <person name="Wingfield B.D."/>
            <person name="Liu M."/>
            <person name="Nguyen H.D."/>
            <person name="Lane F.A."/>
            <person name="Morgan S.W."/>
            <person name="De Vos L."/>
            <person name="Wilken P.M."/>
            <person name="Duong T.A."/>
            <person name="Aylward J."/>
            <person name="Coetzee M.P."/>
            <person name="Dadej K."/>
            <person name="De Beer Z.W."/>
            <person name="Findlay W."/>
            <person name="Havenga M."/>
            <person name="Kolarik M."/>
            <person name="Menzies J.G."/>
            <person name="Naidoo K."/>
            <person name="Pochopski O."/>
            <person name="Shoukouhi P."/>
            <person name="Santana Q.C."/>
            <person name="Seifert K.A."/>
            <person name="Soal N."/>
            <person name="Steenkamp E.T."/>
            <person name="Tatham C.T."/>
            <person name="van der Nest M.A."/>
            <person name="Wingfield M.J."/>
        </authorList>
    </citation>
    <scope>NUCLEOTIDE SEQUENCE [LARGE SCALE GENOMIC DNA]</scope>
    <source>
        <strain evidence="5">CMW44962</strain>
    </source>
</reference>
<feature type="domain" description="NAD-dependent epimerase/dehydratase" evidence="4">
    <location>
        <begin position="90"/>
        <end position="122"/>
    </location>
</feature>
<proteinExistence type="inferred from homology"/>
<comment type="caution">
    <text evidence="5">The sequence shown here is derived from an EMBL/GenBank/DDBJ whole genome shotgun (WGS) entry which is preliminary data.</text>
</comment>
<dbReference type="Proteomes" id="UP001138500">
    <property type="component" value="Unassembled WGS sequence"/>
</dbReference>
<dbReference type="AlphaFoldDB" id="A0A9W7W1U7"/>
<comment type="similarity">
    <text evidence="2">Belongs to the NAD(P)-dependent epimerase/dehydratase family. Dihydroflavonol-4-reductase subfamily.</text>
</comment>
<organism evidence="5 6">
    <name type="scientific">Teratosphaeria destructans</name>
    <dbReference type="NCBI Taxonomy" id="418781"/>
    <lineage>
        <taxon>Eukaryota</taxon>
        <taxon>Fungi</taxon>
        <taxon>Dikarya</taxon>
        <taxon>Ascomycota</taxon>
        <taxon>Pezizomycotina</taxon>
        <taxon>Dothideomycetes</taxon>
        <taxon>Dothideomycetidae</taxon>
        <taxon>Mycosphaerellales</taxon>
        <taxon>Teratosphaeriaceae</taxon>
        <taxon>Teratosphaeria</taxon>
    </lineage>
</organism>
<name>A0A9W7W1U7_9PEZI</name>
<dbReference type="Gene3D" id="3.40.50.720">
    <property type="entry name" value="NAD(P)-binding Rossmann-like Domain"/>
    <property type="match status" value="2"/>
</dbReference>
<dbReference type="GO" id="GO:0016616">
    <property type="term" value="F:oxidoreductase activity, acting on the CH-OH group of donors, NAD or NADP as acceptor"/>
    <property type="evidence" value="ECO:0007669"/>
    <property type="project" value="TreeGrafter"/>
</dbReference>
<dbReference type="PANTHER" id="PTHR10366:SF562">
    <property type="entry name" value="ALDEHYDE REDUCTASE II (AFU_ORTHOLOGUE AFUA_1G11360)"/>
    <property type="match status" value="1"/>
</dbReference>
<dbReference type="OrthoDB" id="2735536at2759"/>
<sequence length="383" mass="41967">MPLRFVERMQRQYAACEAVFGQRSIDPPPYDDHCRLNSPCSSGLAPSFFSRYNRRSQDLPTTPPPPRSCPTDPSGAVDLDAFALPTQSLILVTGANGWLGMHVVDQLLEHGYRVRGTVRNAEKAISTGKYFGENGDATIAGALNALESAAKESGVKRFVYCSAAAAAVSEELRTINEVTGESWNMAAFEKAWNDAPPYDDLERALAVFAGSKMQAELAVWRWYRNLKAHFVLNTVLPGTLLGEVLDPVHQGCRNCTSELKSRVDENGRLDARSMSADFVDVQDSALLHVAALILPDVENQRIFAVSRSSSLDSERRLMGQLCSNRSFKSNCSDQIGGATIFRDAPKAEALLRRLGRKGWTDIETSVSQSRESLMTATQICQGG</sequence>
<feature type="region of interest" description="Disordered" evidence="3">
    <location>
        <begin position="54"/>
        <end position="74"/>
    </location>
</feature>
<evidence type="ECO:0000256" key="3">
    <source>
        <dbReference type="SAM" id="MobiDB-lite"/>
    </source>
</evidence>